<evidence type="ECO:0000313" key="5">
    <source>
        <dbReference type="Proteomes" id="UP000199532"/>
    </source>
</evidence>
<dbReference type="Gene3D" id="3.30.530.20">
    <property type="match status" value="1"/>
</dbReference>
<name>A0A1H7ABK9_9BACT</name>
<proteinExistence type="inferred from homology"/>
<comment type="similarity">
    <text evidence="1">Belongs to the AHA1 family.</text>
</comment>
<accession>A0A1H7ABK9</accession>
<dbReference type="Pfam" id="PF08327">
    <property type="entry name" value="AHSA1"/>
    <property type="match status" value="1"/>
</dbReference>
<dbReference type="EMBL" id="FNXY01000010">
    <property type="protein sequence ID" value="SEJ61277.1"/>
    <property type="molecule type" value="Genomic_DNA"/>
</dbReference>
<feature type="region of interest" description="Disordered" evidence="2">
    <location>
        <begin position="139"/>
        <end position="165"/>
    </location>
</feature>
<organism evidence="4 5">
    <name type="scientific">Dyadobacter koreensis</name>
    <dbReference type="NCBI Taxonomy" id="408657"/>
    <lineage>
        <taxon>Bacteria</taxon>
        <taxon>Pseudomonadati</taxon>
        <taxon>Bacteroidota</taxon>
        <taxon>Cytophagia</taxon>
        <taxon>Cytophagales</taxon>
        <taxon>Spirosomataceae</taxon>
        <taxon>Dyadobacter</taxon>
    </lineage>
</organism>
<keyword evidence="5" id="KW-1185">Reference proteome</keyword>
<dbReference type="InterPro" id="IPR023393">
    <property type="entry name" value="START-like_dom_sf"/>
</dbReference>
<dbReference type="STRING" id="408657.SAMN04487995_5472"/>
<dbReference type="Proteomes" id="UP000199532">
    <property type="component" value="Unassembled WGS sequence"/>
</dbReference>
<dbReference type="SUPFAM" id="SSF55961">
    <property type="entry name" value="Bet v1-like"/>
    <property type="match status" value="1"/>
</dbReference>
<dbReference type="OrthoDB" id="287565at2"/>
<dbReference type="CDD" id="cd07814">
    <property type="entry name" value="SRPBCC_CalC_Aha1-like"/>
    <property type="match status" value="1"/>
</dbReference>
<feature type="compositionally biased region" description="Basic and acidic residues" evidence="2">
    <location>
        <begin position="146"/>
        <end position="158"/>
    </location>
</feature>
<dbReference type="AlphaFoldDB" id="A0A1H7ABK9"/>
<dbReference type="InterPro" id="IPR013538">
    <property type="entry name" value="ASHA1/2-like_C"/>
</dbReference>
<reference evidence="4 5" key="1">
    <citation type="submission" date="2016-10" db="EMBL/GenBank/DDBJ databases">
        <authorList>
            <person name="de Groot N.N."/>
        </authorList>
    </citation>
    <scope>NUCLEOTIDE SEQUENCE [LARGE SCALE GENOMIC DNA]</scope>
    <source>
        <strain evidence="4 5">DSM 19938</strain>
    </source>
</reference>
<sequence>MITSDFTTTIVVDQSPKEAFKAIVNPEAWWSEEITGGTSELGDEFSYHYEDVHSCRMKLSEVAADKKVVWDVLENYFKFTKDQSEWLDTQVIFEISERETKTEIKFTHKGLVPEHECYDICKNAWTQYIQESLFNLITRGKGQPNGKEKPTTPDEERLGAVPNNI</sequence>
<gene>
    <name evidence="4" type="ORF">SAMN04487995_5472</name>
</gene>
<dbReference type="RefSeq" id="WP_090340910.1">
    <property type="nucleotide sequence ID" value="NZ_FNXY01000010.1"/>
</dbReference>
<evidence type="ECO:0000313" key="4">
    <source>
        <dbReference type="EMBL" id="SEJ61277.1"/>
    </source>
</evidence>
<feature type="domain" description="Activator of Hsp90 ATPase homologue 1/2-like C-terminal" evidence="3">
    <location>
        <begin position="15"/>
        <end position="133"/>
    </location>
</feature>
<protein>
    <submittedName>
        <fullName evidence="4">Activator of Hsp90 ATPase homolog 1-like protein</fullName>
    </submittedName>
</protein>
<evidence type="ECO:0000259" key="3">
    <source>
        <dbReference type="Pfam" id="PF08327"/>
    </source>
</evidence>
<evidence type="ECO:0000256" key="1">
    <source>
        <dbReference type="ARBA" id="ARBA00006817"/>
    </source>
</evidence>
<evidence type="ECO:0000256" key="2">
    <source>
        <dbReference type="SAM" id="MobiDB-lite"/>
    </source>
</evidence>